<dbReference type="AlphaFoldDB" id="A0A0P8AAE8"/>
<feature type="transmembrane region" description="Helical" evidence="19">
    <location>
        <begin position="131"/>
        <end position="155"/>
    </location>
</feature>
<evidence type="ECO:0000256" key="9">
    <source>
        <dbReference type="ARBA" id="ARBA00022679"/>
    </source>
</evidence>
<dbReference type="Pfam" id="PF02654">
    <property type="entry name" value="CobS"/>
    <property type="match status" value="1"/>
</dbReference>
<keyword evidence="7 19" id="KW-1003">Cell membrane</keyword>
<evidence type="ECO:0000256" key="14">
    <source>
        <dbReference type="ARBA" id="ARBA00025228"/>
    </source>
</evidence>
<keyword evidence="8 19" id="KW-0169">Cobalamin biosynthesis</keyword>
<evidence type="ECO:0000256" key="5">
    <source>
        <dbReference type="ARBA" id="ARBA00013200"/>
    </source>
</evidence>
<evidence type="ECO:0000256" key="17">
    <source>
        <dbReference type="ARBA" id="ARBA00048623"/>
    </source>
</evidence>
<keyword evidence="13 19" id="KW-0472">Membrane</keyword>
<feature type="transmembrane region" description="Helical" evidence="19">
    <location>
        <begin position="228"/>
        <end position="249"/>
    </location>
</feature>
<reference evidence="21 23" key="2">
    <citation type="submission" date="2016-08" db="EMBL/GenBank/DDBJ databases">
        <authorList>
            <person name="Varghese N."/>
            <person name="Submissions Spin"/>
        </authorList>
    </citation>
    <scope>NUCLEOTIDE SEQUENCE [LARGE SCALE GENOMIC DNA]</scope>
    <source>
        <strain evidence="21 23">HL-109</strain>
    </source>
</reference>
<comment type="catalytic activity">
    <reaction evidence="18 19">
        <text>alpha-ribazole 5'-phosphate + adenosylcob(III)inamide-GDP = adenosylcob(III)alamin 5'-phosphate + GMP + H(+)</text>
        <dbReference type="Rhea" id="RHEA:23560"/>
        <dbReference type="ChEBI" id="CHEBI:15378"/>
        <dbReference type="ChEBI" id="CHEBI:57918"/>
        <dbReference type="ChEBI" id="CHEBI:58115"/>
        <dbReference type="ChEBI" id="CHEBI:60487"/>
        <dbReference type="ChEBI" id="CHEBI:60493"/>
        <dbReference type="EC" id="2.7.8.26"/>
    </reaction>
</comment>
<feature type="transmembrane region" description="Helical" evidence="19">
    <location>
        <begin position="59"/>
        <end position="79"/>
    </location>
</feature>
<accession>A0A0P8AAE8</accession>
<dbReference type="PATRIC" id="fig|1653334.4.peg.3141"/>
<dbReference type="EMBL" id="LJSX01000003">
    <property type="protein sequence ID" value="KPQ12087.1"/>
    <property type="molecule type" value="Genomic_DNA"/>
</dbReference>
<evidence type="ECO:0000256" key="3">
    <source>
        <dbReference type="ARBA" id="ARBA00004663"/>
    </source>
</evidence>
<comment type="cofactor">
    <cofactor evidence="1 19">
        <name>Mg(2+)</name>
        <dbReference type="ChEBI" id="CHEBI:18420"/>
    </cofactor>
</comment>
<name>A0A0P8AAE8_9HYPH</name>
<comment type="similarity">
    <text evidence="4 19">Belongs to the CobS family.</text>
</comment>
<evidence type="ECO:0000313" key="23">
    <source>
        <dbReference type="Proteomes" id="UP000182800"/>
    </source>
</evidence>
<evidence type="ECO:0000313" key="21">
    <source>
        <dbReference type="EMBL" id="SCC78657.1"/>
    </source>
</evidence>
<feature type="transmembrane region" description="Helical" evidence="19">
    <location>
        <begin position="161"/>
        <end position="184"/>
    </location>
</feature>
<dbReference type="EC" id="2.7.8.26" evidence="5 19"/>
<gene>
    <name evidence="19 20" type="primary">cobS</name>
    <name evidence="21" type="ORF">GA0071312_0417</name>
    <name evidence="20" type="ORF">HLUCCO17_02710</name>
</gene>
<evidence type="ECO:0000256" key="10">
    <source>
        <dbReference type="ARBA" id="ARBA00022692"/>
    </source>
</evidence>
<evidence type="ECO:0000256" key="11">
    <source>
        <dbReference type="ARBA" id="ARBA00022842"/>
    </source>
</evidence>
<keyword evidence="23" id="KW-1185">Reference proteome</keyword>
<dbReference type="EMBL" id="FMBM01000001">
    <property type="protein sequence ID" value="SCC78657.1"/>
    <property type="molecule type" value="Genomic_DNA"/>
</dbReference>
<evidence type="ECO:0000256" key="16">
    <source>
        <dbReference type="ARBA" id="ARBA00032853"/>
    </source>
</evidence>
<keyword evidence="11 19" id="KW-0460">Magnesium</keyword>
<evidence type="ECO:0000256" key="18">
    <source>
        <dbReference type="ARBA" id="ARBA00049504"/>
    </source>
</evidence>
<organism evidence="20 22">
    <name type="scientific">Saliniramus fredricksonii</name>
    <dbReference type="NCBI Taxonomy" id="1653334"/>
    <lineage>
        <taxon>Bacteria</taxon>
        <taxon>Pseudomonadati</taxon>
        <taxon>Pseudomonadota</taxon>
        <taxon>Alphaproteobacteria</taxon>
        <taxon>Hyphomicrobiales</taxon>
        <taxon>Salinarimonadaceae</taxon>
        <taxon>Saliniramus</taxon>
    </lineage>
</organism>
<keyword evidence="12 19" id="KW-1133">Transmembrane helix</keyword>
<comment type="function">
    <text evidence="14 19">Joins adenosylcobinamide-GDP and alpha-ribazole to generate adenosylcobalamin (Ado-cobalamin). Also synthesizes adenosylcobalamin 5'-phosphate from adenosylcobinamide-GDP and alpha-ribazole 5'-phosphate.</text>
</comment>
<evidence type="ECO:0000256" key="13">
    <source>
        <dbReference type="ARBA" id="ARBA00023136"/>
    </source>
</evidence>
<dbReference type="PANTHER" id="PTHR34148:SF1">
    <property type="entry name" value="ADENOSYLCOBINAMIDE-GDP RIBAZOLETRANSFERASE"/>
    <property type="match status" value="1"/>
</dbReference>
<feature type="transmembrane region" description="Helical" evidence="19">
    <location>
        <begin position="85"/>
        <end position="103"/>
    </location>
</feature>
<evidence type="ECO:0000256" key="7">
    <source>
        <dbReference type="ARBA" id="ARBA00022475"/>
    </source>
</evidence>
<sequence length="282" mass="28933">MVMSDESRDREPDRPESGPRALALDLARALRFFSRLPVPALPFERDPHALPDFSRMTRMLPLAGALIALPGALLLLVALALGLPAIPAATLAVAVTLIASGGLHEDGLADCCDALGARGDRDRRLAIMKDSAIGSFGAAGLTLVLIMRVSLVAGIADLAGIAAAAAALVGMAGLSRWIALWLMLRLPPARKSGASASAGRVRARDFVIAGVIAVVLAALLLLSAGHGLFAILLVLLLAGTTVALCQILAHRLIGGQTGDVIGATQQLSEIAALTALLILIPA</sequence>
<reference evidence="20 22" key="1">
    <citation type="submission" date="2015-09" db="EMBL/GenBank/DDBJ databases">
        <title>Identification and resolution of microdiversity through metagenomic sequencing of parallel consortia.</title>
        <authorList>
            <person name="Nelson W.C."/>
            <person name="Romine M.F."/>
            <person name="Lindemann S.R."/>
        </authorList>
    </citation>
    <scope>NUCLEOTIDE SEQUENCE [LARGE SCALE GENOMIC DNA]</scope>
    <source>
        <strain evidence="20">HL-109</strain>
    </source>
</reference>
<evidence type="ECO:0000313" key="20">
    <source>
        <dbReference type="EMBL" id="KPQ12087.1"/>
    </source>
</evidence>
<dbReference type="PANTHER" id="PTHR34148">
    <property type="entry name" value="ADENOSYLCOBINAMIDE-GDP RIBAZOLETRANSFERASE"/>
    <property type="match status" value="1"/>
</dbReference>
<dbReference type="GO" id="GO:0051073">
    <property type="term" value="F:adenosylcobinamide-GDP ribazoletransferase activity"/>
    <property type="evidence" value="ECO:0007669"/>
    <property type="project" value="UniProtKB-UniRule"/>
</dbReference>
<dbReference type="STRING" id="1653334.GA0071312_0417"/>
<proteinExistence type="inferred from homology"/>
<dbReference type="GO" id="GO:0008818">
    <property type="term" value="F:cobalamin 5'-phosphate synthase activity"/>
    <property type="evidence" value="ECO:0007669"/>
    <property type="project" value="UniProtKB-UniRule"/>
</dbReference>
<keyword evidence="9 19" id="KW-0808">Transferase</keyword>
<evidence type="ECO:0000256" key="6">
    <source>
        <dbReference type="ARBA" id="ARBA00015850"/>
    </source>
</evidence>
<dbReference type="Proteomes" id="UP000182800">
    <property type="component" value="Unassembled WGS sequence"/>
</dbReference>
<evidence type="ECO:0000256" key="8">
    <source>
        <dbReference type="ARBA" id="ARBA00022573"/>
    </source>
</evidence>
<comment type="pathway">
    <text evidence="3 19">Cofactor biosynthesis; adenosylcobalamin biosynthesis; adenosylcobalamin from cob(II)yrinate a,c-diamide: step 7/7.</text>
</comment>
<dbReference type="HAMAP" id="MF_00719">
    <property type="entry name" value="CobS"/>
    <property type="match status" value="1"/>
</dbReference>
<dbReference type="GO" id="GO:0009236">
    <property type="term" value="P:cobalamin biosynthetic process"/>
    <property type="evidence" value="ECO:0007669"/>
    <property type="project" value="UniProtKB-UniRule"/>
</dbReference>
<evidence type="ECO:0000256" key="12">
    <source>
        <dbReference type="ARBA" id="ARBA00022989"/>
    </source>
</evidence>
<keyword evidence="10 19" id="KW-0812">Transmembrane</keyword>
<evidence type="ECO:0000256" key="4">
    <source>
        <dbReference type="ARBA" id="ARBA00010561"/>
    </source>
</evidence>
<comment type="catalytic activity">
    <reaction evidence="17 19">
        <text>alpha-ribazole + adenosylcob(III)inamide-GDP = adenosylcob(III)alamin + GMP + H(+)</text>
        <dbReference type="Rhea" id="RHEA:16049"/>
        <dbReference type="ChEBI" id="CHEBI:10329"/>
        <dbReference type="ChEBI" id="CHEBI:15378"/>
        <dbReference type="ChEBI" id="CHEBI:18408"/>
        <dbReference type="ChEBI" id="CHEBI:58115"/>
        <dbReference type="ChEBI" id="CHEBI:60487"/>
        <dbReference type="EC" id="2.7.8.26"/>
    </reaction>
</comment>
<evidence type="ECO:0000256" key="19">
    <source>
        <dbReference type="HAMAP-Rule" id="MF_00719"/>
    </source>
</evidence>
<dbReference type="UniPathway" id="UPA00148">
    <property type="reaction ID" value="UER00238"/>
</dbReference>
<comment type="subcellular location">
    <subcellularLocation>
        <location evidence="2 19">Cell membrane</location>
        <topology evidence="2 19">Multi-pass membrane protein</topology>
    </subcellularLocation>
</comment>
<dbReference type="Proteomes" id="UP000050497">
    <property type="component" value="Unassembled WGS sequence"/>
</dbReference>
<feature type="transmembrane region" description="Helical" evidence="19">
    <location>
        <begin position="205"/>
        <end position="222"/>
    </location>
</feature>
<protein>
    <recommendedName>
        <fullName evidence="6 19">Adenosylcobinamide-GDP ribazoletransferase</fullName>
        <ecNumber evidence="5 19">2.7.8.26</ecNumber>
    </recommendedName>
    <alternativeName>
        <fullName evidence="16 19">Cobalamin synthase</fullName>
    </alternativeName>
    <alternativeName>
        <fullName evidence="15 19">Cobalamin-5'-phosphate synthase</fullName>
    </alternativeName>
</protein>
<comment type="caution">
    <text evidence="20">The sequence shown here is derived from an EMBL/GenBank/DDBJ whole genome shotgun (WGS) entry which is preliminary data.</text>
</comment>
<evidence type="ECO:0000256" key="1">
    <source>
        <dbReference type="ARBA" id="ARBA00001946"/>
    </source>
</evidence>
<evidence type="ECO:0000256" key="15">
    <source>
        <dbReference type="ARBA" id="ARBA00032605"/>
    </source>
</evidence>
<evidence type="ECO:0000313" key="22">
    <source>
        <dbReference type="Proteomes" id="UP000050497"/>
    </source>
</evidence>
<dbReference type="GO" id="GO:0005886">
    <property type="term" value="C:plasma membrane"/>
    <property type="evidence" value="ECO:0007669"/>
    <property type="project" value="UniProtKB-SubCell"/>
</dbReference>
<evidence type="ECO:0000256" key="2">
    <source>
        <dbReference type="ARBA" id="ARBA00004651"/>
    </source>
</evidence>
<dbReference type="InterPro" id="IPR003805">
    <property type="entry name" value="CobS"/>
</dbReference>